<dbReference type="InterPro" id="IPR012476">
    <property type="entry name" value="GLE1"/>
</dbReference>
<keyword evidence="4" id="KW-0509">mRNA transport</keyword>
<proteinExistence type="inferred from homology"/>
<dbReference type="GO" id="GO:0005543">
    <property type="term" value="F:phospholipid binding"/>
    <property type="evidence" value="ECO:0007669"/>
    <property type="project" value="TreeGrafter"/>
</dbReference>
<dbReference type="Proteomes" id="UP000807469">
    <property type="component" value="Unassembled WGS sequence"/>
</dbReference>
<evidence type="ECO:0000256" key="8">
    <source>
        <dbReference type="ARBA" id="ARBA00023242"/>
    </source>
</evidence>
<dbReference type="GO" id="GO:0000822">
    <property type="term" value="F:inositol hexakisphosphate binding"/>
    <property type="evidence" value="ECO:0007669"/>
    <property type="project" value="TreeGrafter"/>
</dbReference>
<keyword evidence="8" id="KW-0539">Nucleus</keyword>
<feature type="region of interest" description="Disordered" evidence="11">
    <location>
        <begin position="128"/>
        <end position="160"/>
    </location>
</feature>
<dbReference type="Gene3D" id="1.25.40.510">
    <property type="entry name" value="GLE1-like"/>
    <property type="match status" value="1"/>
</dbReference>
<dbReference type="PANTHER" id="PTHR12960:SF0">
    <property type="entry name" value="MRNA EXPORT FACTOR GLE1"/>
    <property type="match status" value="1"/>
</dbReference>
<dbReference type="OrthoDB" id="420884at2759"/>
<evidence type="ECO:0000256" key="7">
    <source>
        <dbReference type="ARBA" id="ARBA00023132"/>
    </source>
</evidence>
<evidence type="ECO:0000256" key="10">
    <source>
        <dbReference type="ARBA" id="ARBA00029983"/>
    </source>
</evidence>
<sequence length="595" mass="69039">MRFRAPRSVSPSPVRGHGHRNSSTFGLYSDSDSEDYASELESSFNADSDDDNVSIASSSSSSSFALLSGINKLSIRTPHISRTPLEQREIDETVASIRLRTRYVDPYEEWEKQARRDAFKTARKELSETHTRLSEIQQQTETELEKRQNEQRLRQQSEAKRQVEGFRKQILDDEVKLREAWKRRDKDLWERIEQTIKMEEEKLVKRLEEERKIQEEEERKRKEAELKKRLEEEKRLKEEADRKKEEEEKKRLQEEQELREKEEADRQKLLDEEREKKEASEVELRRMLSLSSSSEDWRVARTNLQNLKSGPMRFVKANKEMKAEWGRLRRQIVPKIGQLTNDPDAISRISQQLIEIARPSNQPPHNESIYFALCSSMAKCILLQAETEVLAEKRSAGPLAQVAFVLIETLEHFASIFFAKLVQRCGGWPIPIVVPALDIDELPWNEEEDRIKASGVRRSISGDGLENTEEYSNRVSAIMRVYFHILKIRPMNKPLDSMFQLPRYWTWFARMINDSRLLRDPVAPQLIYTGLDVLGLEALDVWGQQWVKTLALIHQGITQGYETGKLIGGDTTEGAAARTRTLVSLENIMNGISSS</sequence>
<dbReference type="GO" id="GO:0005737">
    <property type="term" value="C:cytoplasm"/>
    <property type="evidence" value="ECO:0007669"/>
    <property type="project" value="TreeGrafter"/>
</dbReference>
<evidence type="ECO:0000256" key="9">
    <source>
        <dbReference type="ARBA" id="ARBA00026227"/>
    </source>
</evidence>
<dbReference type="InterPro" id="IPR038506">
    <property type="entry name" value="GLE1-like_sf"/>
</dbReference>
<keyword evidence="3" id="KW-0813">Transport</keyword>
<keyword evidence="6" id="KW-0811">Translocation</keyword>
<accession>A0A9P5Z0T0</accession>
<evidence type="ECO:0000256" key="3">
    <source>
        <dbReference type="ARBA" id="ARBA00022448"/>
    </source>
</evidence>
<dbReference type="GO" id="GO:0031369">
    <property type="term" value="F:translation initiation factor binding"/>
    <property type="evidence" value="ECO:0007669"/>
    <property type="project" value="TreeGrafter"/>
</dbReference>
<comment type="subcellular location">
    <subcellularLocation>
        <location evidence="1">Nucleus</location>
        <location evidence="1">Nuclear pore complex</location>
    </subcellularLocation>
</comment>
<keyword evidence="13" id="KW-1185">Reference proteome</keyword>
<feature type="compositionally biased region" description="Basic and acidic residues" evidence="11">
    <location>
        <begin position="143"/>
        <end position="160"/>
    </location>
</feature>
<evidence type="ECO:0000256" key="1">
    <source>
        <dbReference type="ARBA" id="ARBA00004567"/>
    </source>
</evidence>
<dbReference type="AlphaFoldDB" id="A0A9P5Z0T0"/>
<keyword evidence="5" id="KW-0653">Protein transport</keyword>
<dbReference type="GO" id="GO:0016973">
    <property type="term" value="P:poly(A)+ mRNA export from nucleus"/>
    <property type="evidence" value="ECO:0007669"/>
    <property type="project" value="InterPro"/>
</dbReference>
<evidence type="ECO:0000256" key="6">
    <source>
        <dbReference type="ARBA" id="ARBA00023010"/>
    </source>
</evidence>
<evidence type="ECO:0000313" key="12">
    <source>
        <dbReference type="EMBL" id="KAF9479117.1"/>
    </source>
</evidence>
<dbReference type="GO" id="GO:0015031">
    <property type="term" value="P:protein transport"/>
    <property type="evidence" value="ECO:0007669"/>
    <property type="project" value="UniProtKB-KW"/>
</dbReference>
<dbReference type="GO" id="GO:0044614">
    <property type="term" value="C:nuclear pore cytoplasmic filaments"/>
    <property type="evidence" value="ECO:0007669"/>
    <property type="project" value="TreeGrafter"/>
</dbReference>
<feature type="region of interest" description="Disordered" evidence="11">
    <location>
        <begin position="237"/>
        <end position="276"/>
    </location>
</feature>
<evidence type="ECO:0000313" key="13">
    <source>
        <dbReference type="Proteomes" id="UP000807469"/>
    </source>
</evidence>
<evidence type="ECO:0000256" key="2">
    <source>
        <dbReference type="ARBA" id="ARBA00011056"/>
    </source>
</evidence>
<gene>
    <name evidence="12" type="ORF">BDN70DRAFT_906385</name>
</gene>
<name>A0A9P5Z0T0_9AGAR</name>
<evidence type="ECO:0000256" key="4">
    <source>
        <dbReference type="ARBA" id="ARBA00022816"/>
    </source>
</evidence>
<reference evidence="12" key="1">
    <citation type="submission" date="2020-11" db="EMBL/GenBank/DDBJ databases">
        <authorList>
            <consortium name="DOE Joint Genome Institute"/>
            <person name="Ahrendt S."/>
            <person name="Riley R."/>
            <person name="Andreopoulos W."/>
            <person name="Labutti K."/>
            <person name="Pangilinan J."/>
            <person name="Ruiz-Duenas F.J."/>
            <person name="Barrasa J.M."/>
            <person name="Sanchez-Garcia M."/>
            <person name="Camarero S."/>
            <person name="Miyauchi S."/>
            <person name="Serrano A."/>
            <person name="Linde D."/>
            <person name="Babiker R."/>
            <person name="Drula E."/>
            <person name="Ayuso-Fernandez I."/>
            <person name="Pacheco R."/>
            <person name="Padilla G."/>
            <person name="Ferreira P."/>
            <person name="Barriuso J."/>
            <person name="Kellner H."/>
            <person name="Castanera R."/>
            <person name="Alfaro M."/>
            <person name="Ramirez L."/>
            <person name="Pisabarro A.G."/>
            <person name="Kuo A."/>
            <person name="Tritt A."/>
            <person name="Lipzen A."/>
            <person name="He G."/>
            <person name="Yan M."/>
            <person name="Ng V."/>
            <person name="Cullen D."/>
            <person name="Martin F."/>
            <person name="Rosso M.-N."/>
            <person name="Henrissat B."/>
            <person name="Hibbett D."/>
            <person name="Martinez A.T."/>
            <person name="Grigoriev I.V."/>
        </authorList>
    </citation>
    <scope>NUCLEOTIDE SEQUENCE</scope>
    <source>
        <strain evidence="12">CIRM-BRFM 674</strain>
    </source>
</reference>
<comment type="caution">
    <text evidence="12">The sequence shown here is derived from an EMBL/GenBank/DDBJ whole genome shotgun (WGS) entry which is preliminary data.</text>
</comment>
<evidence type="ECO:0000256" key="11">
    <source>
        <dbReference type="SAM" id="MobiDB-lite"/>
    </source>
</evidence>
<keyword evidence="7" id="KW-0906">Nuclear pore complex</keyword>
<comment type="similarity">
    <text evidence="2">Belongs to the GLE1 family.</text>
</comment>
<dbReference type="Pfam" id="PF07817">
    <property type="entry name" value="GLE1"/>
    <property type="match status" value="1"/>
</dbReference>
<organism evidence="12 13">
    <name type="scientific">Pholiota conissans</name>
    <dbReference type="NCBI Taxonomy" id="109636"/>
    <lineage>
        <taxon>Eukaryota</taxon>
        <taxon>Fungi</taxon>
        <taxon>Dikarya</taxon>
        <taxon>Basidiomycota</taxon>
        <taxon>Agaricomycotina</taxon>
        <taxon>Agaricomycetes</taxon>
        <taxon>Agaricomycetidae</taxon>
        <taxon>Agaricales</taxon>
        <taxon>Agaricineae</taxon>
        <taxon>Strophariaceae</taxon>
        <taxon>Pholiota</taxon>
    </lineage>
</organism>
<evidence type="ECO:0000256" key="5">
    <source>
        <dbReference type="ARBA" id="ARBA00022927"/>
    </source>
</evidence>
<dbReference type="PANTHER" id="PTHR12960">
    <property type="entry name" value="GLE-1-RELATED"/>
    <property type="match status" value="1"/>
</dbReference>
<dbReference type="EMBL" id="MU155219">
    <property type="protein sequence ID" value="KAF9479117.1"/>
    <property type="molecule type" value="Genomic_DNA"/>
</dbReference>
<feature type="region of interest" description="Disordered" evidence="11">
    <location>
        <begin position="1"/>
        <end position="57"/>
    </location>
</feature>
<protein>
    <recommendedName>
        <fullName evidence="9">mRNA export factor GLE1</fullName>
    </recommendedName>
    <alternativeName>
        <fullName evidence="10">Nucleoporin GLE1</fullName>
    </alternativeName>
</protein>